<comment type="caution">
    <text evidence="5">The sequence shown here is derived from an EMBL/GenBank/DDBJ whole genome shotgun (WGS) entry which is preliminary data.</text>
</comment>
<dbReference type="SUPFAM" id="SSF51905">
    <property type="entry name" value="FAD/NAD(P)-binding domain"/>
    <property type="match status" value="1"/>
</dbReference>
<reference evidence="5 6" key="1">
    <citation type="submission" date="2015-07" db="EMBL/GenBank/DDBJ databases">
        <title>Comparative genomics of the Sigatoka disease complex on banana suggests a link between parallel evolutionary changes in Pseudocercospora fijiensis and Pseudocercospora eumusae and increased virulence on the banana host.</title>
        <authorList>
            <person name="Chang T.-C."/>
            <person name="Salvucci A."/>
            <person name="Crous P.W."/>
            <person name="Stergiopoulos I."/>
        </authorList>
    </citation>
    <scope>NUCLEOTIDE SEQUENCE [LARGE SCALE GENOMIC DNA]</scope>
    <source>
        <strain evidence="5 6">CBS 116634</strain>
    </source>
</reference>
<dbReference type="PANTHER" id="PTHR46720:SF3">
    <property type="entry name" value="FAD-BINDING DOMAIN-CONTAINING PROTEIN-RELATED"/>
    <property type="match status" value="1"/>
</dbReference>
<dbReference type="Pfam" id="PF01494">
    <property type="entry name" value="FAD_binding_3"/>
    <property type="match status" value="1"/>
</dbReference>
<dbReference type="GO" id="GO:0016491">
    <property type="term" value="F:oxidoreductase activity"/>
    <property type="evidence" value="ECO:0007669"/>
    <property type="project" value="UniProtKB-KW"/>
</dbReference>
<dbReference type="GO" id="GO:0071949">
    <property type="term" value="F:FAD binding"/>
    <property type="evidence" value="ECO:0007669"/>
    <property type="project" value="InterPro"/>
</dbReference>
<sequence length="419" mass="44856">MAGAPMRVAIIGNGLASVCVANGLKDNPRFQVDIFEGSDGSWVQGQAFGLGSNAQRALELLNPELRRALDDAGGTVLPRSAKIGTGPHAGEFIAYLDNTSPQIVVGRGVFQREINKTIPGIPITTNAKVARVEPGTSDGSPATVHFENGKSLEFDAVIGGDGLNSVVRSAVLGADNPATKPRGMGGFNMRIVVPLEKAIEAFGKEHCEEDIQTGWVGDGGFLLTDKLDNGQSMQVIAGWKERPSTGTGWPYEEPFHEWSKDEVAEDLRGWGNIGKGMAKLFAEQEKLYAAAARSHIGTTTYSNGNACTIGDAAESFAPARGAGAGQAIEDALLLQTVLNQVESKADIPKAMMVYDRVRRPRRSEVARQSNEAGLLLCGRSDAGVDKKKLKKKFENWNAFIYDYNLEGMMQEGEKAMQGA</sequence>
<evidence type="ECO:0000313" key="5">
    <source>
        <dbReference type="EMBL" id="KXT13992.1"/>
    </source>
</evidence>
<dbReference type="InterPro" id="IPR002938">
    <property type="entry name" value="FAD-bd"/>
</dbReference>
<keyword evidence="2" id="KW-0274">FAD</keyword>
<dbReference type="InterPro" id="IPR051104">
    <property type="entry name" value="FAD_monoxygenase"/>
</dbReference>
<dbReference type="InterPro" id="IPR036188">
    <property type="entry name" value="FAD/NAD-bd_sf"/>
</dbReference>
<dbReference type="Proteomes" id="UP000073492">
    <property type="component" value="Unassembled WGS sequence"/>
</dbReference>
<gene>
    <name evidence="5" type="ORF">AC579_8844</name>
</gene>
<dbReference type="EMBL" id="LFZO01000097">
    <property type="protein sequence ID" value="KXT13992.1"/>
    <property type="molecule type" value="Genomic_DNA"/>
</dbReference>
<dbReference type="OrthoDB" id="16820at2759"/>
<keyword evidence="1" id="KW-0285">Flavoprotein</keyword>
<dbReference type="PANTHER" id="PTHR46720">
    <property type="entry name" value="HYDROXYLASE, PUTATIVE (AFU_ORTHOLOGUE AFUA_3G01460)-RELATED"/>
    <property type="match status" value="1"/>
</dbReference>
<evidence type="ECO:0000259" key="4">
    <source>
        <dbReference type="Pfam" id="PF01494"/>
    </source>
</evidence>
<keyword evidence="3" id="KW-0560">Oxidoreductase</keyword>
<feature type="domain" description="FAD-binding" evidence="4">
    <location>
        <begin position="144"/>
        <end position="368"/>
    </location>
</feature>
<evidence type="ECO:0000256" key="3">
    <source>
        <dbReference type="ARBA" id="ARBA00023002"/>
    </source>
</evidence>
<keyword evidence="6" id="KW-1185">Reference proteome</keyword>
<evidence type="ECO:0000256" key="1">
    <source>
        <dbReference type="ARBA" id="ARBA00022630"/>
    </source>
</evidence>
<accession>A0A139IHD5</accession>
<evidence type="ECO:0000256" key="2">
    <source>
        <dbReference type="ARBA" id="ARBA00022827"/>
    </source>
</evidence>
<dbReference type="GO" id="GO:0044550">
    <property type="term" value="P:secondary metabolite biosynthetic process"/>
    <property type="evidence" value="ECO:0007669"/>
    <property type="project" value="TreeGrafter"/>
</dbReference>
<organism evidence="5 6">
    <name type="scientific">Pseudocercospora musae</name>
    <dbReference type="NCBI Taxonomy" id="113226"/>
    <lineage>
        <taxon>Eukaryota</taxon>
        <taxon>Fungi</taxon>
        <taxon>Dikarya</taxon>
        <taxon>Ascomycota</taxon>
        <taxon>Pezizomycotina</taxon>
        <taxon>Dothideomycetes</taxon>
        <taxon>Dothideomycetidae</taxon>
        <taxon>Mycosphaerellales</taxon>
        <taxon>Mycosphaerellaceae</taxon>
        <taxon>Pseudocercospora</taxon>
    </lineage>
</organism>
<name>A0A139IHD5_9PEZI</name>
<evidence type="ECO:0000313" key="6">
    <source>
        <dbReference type="Proteomes" id="UP000073492"/>
    </source>
</evidence>
<dbReference type="STRING" id="113226.A0A139IHD5"/>
<dbReference type="Gene3D" id="3.50.50.60">
    <property type="entry name" value="FAD/NAD(P)-binding domain"/>
    <property type="match status" value="1"/>
</dbReference>
<protein>
    <recommendedName>
        <fullName evidence="4">FAD-binding domain-containing protein</fullName>
    </recommendedName>
</protein>
<dbReference type="PRINTS" id="PR00420">
    <property type="entry name" value="RNGMNOXGNASE"/>
</dbReference>
<dbReference type="AlphaFoldDB" id="A0A139IHD5"/>
<proteinExistence type="predicted"/>